<dbReference type="OrthoDB" id="9808747at2"/>
<protein>
    <recommendedName>
        <fullName evidence="5">Polymerase/histidinol phosphatase N-terminal domain-containing protein</fullName>
    </recommendedName>
</protein>
<dbReference type="Proteomes" id="UP000238348">
    <property type="component" value="Chromosome"/>
</dbReference>
<evidence type="ECO:0000313" key="4">
    <source>
        <dbReference type="Proteomes" id="UP000238348"/>
    </source>
</evidence>
<dbReference type="EMBL" id="CP012673">
    <property type="protein sequence ID" value="AUX42449.1"/>
    <property type="molecule type" value="Genomic_DNA"/>
</dbReference>
<evidence type="ECO:0008006" key="5">
    <source>
        <dbReference type="Google" id="ProtNLM"/>
    </source>
</evidence>
<evidence type="ECO:0000313" key="3">
    <source>
        <dbReference type="EMBL" id="AUX42449.1"/>
    </source>
</evidence>
<dbReference type="NCBIfam" id="NF038032">
    <property type="entry name" value="CehA_McbA_metalo"/>
    <property type="match status" value="1"/>
</dbReference>
<dbReference type="InterPro" id="IPR016195">
    <property type="entry name" value="Pol/histidinol_Pase-like"/>
</dbReference>
<feature type="region of interest" description="Disordered" evidence="1">
    <location>
        <begin position="799"/>
        <end position="823"/>
    </location>
</feature>
<feature type="chain" id="PRO_5014733390" description="Polymerase/histidinol phosphatase N-terminal domain-containing protein" evidence="2">
    <location>
        <begin position="38"/>
        <end position="870"/>
    </location>
</feature>
<proteinExistence type="predicted"/>
<sequence length="870" mass="90911">MNRPRPSWIPRAALRGLLVPSTLALPAAVLLAVPACAGGQDAAPSALPPELIEPTSEAELPEAALPPPAGAEGSVAAIQGRDDVPLTGPRVDAAPGDWMLRHGDRVAVVSAKGSVVDLGLAGGRDELGAVHPLMKLALDTPADDVLHIAPVGPGGRALRVVRAARGQPLQLVSWIYFAGPTLRIESAAAHVPPDPRGAAPAAPARWPALAATLGERAGWGNVATWVEGHGYVTTPGAFTTTFLARESSGVAYALCSLGGPLLASFGGQVLSGFFEPAVTGEVVAPVPYGGASARRAVALAVAASAGDAAVQLPCVREGGVARVSLPLSPARGAYAEAARCDAGGRPGRIFARFAAQQAAGQADRREVELPQGCFQVRLGAPGFAPGPWTRADALAAAPREALLPTAGRLRFQVTEGGRPVPARVLVRGAAGTPDPHWGDDAEGGLALNVAHAERGEGEVPLPPGRYRASAGRGFEYTAHEQEIAVAAGQTVEVRAAIERVVDTAGWIAADLHLHAEPSPDAPTRLAERVRSLVAAGVEVAVATDHNAITDYGPTIRELGLGAAIAGVVGDEVTTRDLRWGHFNVFPLDPKGAPLAFEGVLPAEIFAEARRRKPHGDRTLIQVNHPRMGDIGYFNVLRMDPSDVPGWLGRAPLADMSFDALEVFSGDHYDHLPQVEAVMRDWFALLNAGIRVVATGNSDSHRVAFQEPGTPRTLVQVPSDAPGQLDERAFVEAVRAGRVVVSSGPFVRLTVAGKGLGEVVPEGEVDIEVHVEAPPWVDVDRIELVRRGEVIWTASVRRPEPAGAGGTRGAGARRAAPPAGAARVTRITERTRQALRKGDWVLAIARGARPMEHLHRPGALPFAFTNPVFVR</sequence>
<keyword evidence="2" id="KW-0732">Signal</keyword>
<accession>A0A2L0ET26</accession>
<name>A0A2L0ET26_SORCE</name>
<dbReference type="RefSeq" id="WP_104981266.1">
    <property type="nucleotide sequence ID" value="NZ_CP012673.1"/>
</dbReference>
<organism evidence="3 4">
    <name type="scientific">Sorangium cellulosum</name>
    <name type="common">Polyangium cellulosum</name>
    <dbReference type="NCBI Taxonomy" id="56"/>
    <lineage>
        <taxon>Bacteria</taxon>
        <taxon>Pseudomonadati</taxon>
        <taxon>Myxococcota</taxon>
        <taxon>Polyangia</taxon>
        <taxon>Polyangiales</taxon>
        <taxon>Polyangiaceae</taxon>
        <taxon>Sorangium</taxon>
    </lineage>
</organism>
<gene>
    <name evidence="3" type="ORF">SOCE26_038820</name>
</gene>
<dbReference type="AlphaFoldDB" id="A0A2L0ET26"/>
<evidence type="ECO:0000256" key="1">
    <source>
        <dbReference type="SAM" id="MobiDB-lite"/>
    </source>
</evidence>
<reference evidence="3 4" key="1">
    <citation type="submission" date="2015-09" db="EMBL/GenBank/DDBJ databases">
        <title>Sorangium comparison.</title>
        <authorList>
            <person name="Zaburannyi N."/>
            <person name="Bunk B."/>
            <person name="Overmann J."/>
            <person name="Mueller R."/>
        </authorList>
    </citation>
    <scope>NUCLEOTIDE SEQUENCE [LARGE SCALE GENOMIC DNA]</scope>
    <source>
        <strain evidence="3 4">So ce26</strain>
    </source>
</reference>
<feature type="signal peptide" evidence="2">
    <location>
        <begin position="1"/>
        <end position="37"/>
    </location>
</feature>
<evidence type="ECO:0000256" key="2">
    <source>
        <dbReference type="SAM" id="SignalP"/>
    </source>
</evidence>
<dbReference type="Gene3D" id="3.20.20.140">
    <property type="entry name" value="Metal-dependent hydrolases"/>
    <property type="match status" value="1"/>
</dbReference>
<feature type="compositionally biased region" description="Low complexity" evidence="1">
    <location>
        <begin position="809"/>
        <end position="822"/>
    </location>
</feature>
<dbReference type="SUPFAM" id="SSF89550">
    <property type="entry name" value="PHP domain-like"/>
    <property type="match status" value="1"/>
</dbReference>